<keyword evidence="12" id="KW-0862">Zinc</keyword>
<dbReference type="PROSITE" id="PS50089">
    <property type="entry name" value="ZF_RING_2"/>
    <property type="match status" value="1"/>
</dbReference>
<evidence type="ECO:0000256" key="12">
    <source>
        <dbReference type="ARBA" id="ARBA00022833"/>
    </source>
</evidence>
<feature type="region of interest" description="Disordered" evidence="16">
    <location>
        <begin position="365"/>
        <end position="461"/>
    </location>
</feature>
<evidence type="ECO:0000256" key="8">
    <source>
        <dbReference type="ARBA" id="ARBA00022723"/>
    </source>
</evidence>
<feature type="transmembrane region" description="Helical" evidence="17">
    <location>
        <begin position="174"/>
        <end position="195"/>
    </location>
</feature>
<evidence type="ECO:0000256" key="15">
    <source>
        <dbReference type="PROSITE-ProRule" id="PRU00175"/>
    </source>
</evidence>
<keyword evidence="9 15" id="KW-0863">Zinc-finger</keyword>
<dbReference type="EC" id="2.3.2.27" evidence="5"/>
<evidence type="ECO:0000256" key="5">
    <source>
        <dbReference type="ARBA" id="ARBA00012483"/>
    </source>
</evidence>
<evidence type="ECO:0000256" key="1">
    <source>
        <dbReference type="ARBA" id="ARBA00000900"/>
    </source>
</evidence>
<evidence type="ECO:0000313" key="20">
    <source>
        <dbReference type="Proteomes" id="UP000245591"/>
    </source>
</evidence>
<sequence length="582" mass="66694">MPPLQNISRFTIYSIISLSVVSFRVLKEYERHKSFFPICVALVQSSFSLLALANLVIFIMISAGKIFTKVFFDSLRQTEIERLYERGWFAVTEICLALTIFKDEFDAGFVLLFGVLLFIKTFHWLMEDRIEFMEQRPVLDMRMVYRIGSLSLVLMFVDLKMMMSAISYMKVSGANMIVIFGFEYALLIVGLVMAISRFGFAIYDNFQEREWQNKTIYVFYIELAADFLKLVVYFSLFAVLLMNYGVPLHILRDIYLTLASFINKCKDLYRYRRAMQYMDEKYITLTQQQLDELRDKVCIICREEMVITPGSDDVPKKLNCGHVFHLVCLRSWLARQQSCPTCRRPVLDETPQNTQEQNQLVQLEDQQPPPTQNNENVPSSQTDNTQQQSDSIFREKSTSHKRNETQSQSSSQQQTNGDSYTTSNQTQSTTLPSSSVPNQSSTSAKIQNQDGNFNQQAPPNIPYSFISRGMLSQYRHLGTPQLIPLTGPVPADQSLTGAQESSNPSPSLFPGYFAENNHLSIRNLPKPNLEGLSESQLSSLEKSTRESIEERLRVLAYVQLQVQHLSEVLTQVNSSLPKESKQ</sequence>
<comment type="similarity">
    <text evidence="4">Belongs to the HRD1 family.</text>
</comment>
<reference evidence="19 20" key="1">
    <citation type="journal article" date="2018" name="MBio">
        <title>Comparative Genomics Reveals the Core Gene Toolbox for the Fungus-Insect Symbiosis.</title>
        <authorList>
            <person name="Wang Y."/>
            <person name="Stata M."/>
            <person name="Wang W."/>
            <person name="Stajich J.E."/>
            <person name="White M.M."/>
            <person name="Moncalvo J.M."/>
        </authorList>
    </citation>
    <scope>NUCLEOTIDE SEQUENCE [LARGE SCALE GENOMIC DNA]</scope>
    <source>
        <strain evidence="19 20">AUS-126-30</strain>
    </source>
</reference>
<evidence type="ECO:0000259" key="18">
    <source>
        <dbReference type="PROSITE" id="PS50089"/>
    </source>
</evidence>
<dbReference type="CDD" id="cd16479">
    <property type="entry name" value="RING-H2_synoviolin"/>
    <property type="match status" value="1"/>
</dbReference>
<feature type="transmembrane region" description="Helical" evidence="17">
    <location>
        <begin position="216"/>
        <end position="242"/>
    </location>
</feature>
<evidence type="ECO:0000313" key="19">
    <source>
        <dbReference type="EMBL" id="PVZ98729.1"/>
    </source>
</evidence>
<dbReference type="InterPro" id="IPR058051">
    <property type="entry name" value="Znf_RING_synoviolin"/>
</dbReference>
<keyword evidence="10" id="KW-0833">Ubl conjugation pathway</keyword>
<comment type="caution">
    <text evidence="19">The sequence shown here is derived from an EMBL/GenBank/DDBJ whole genome shotgun (WGS) entry which is preliminary data.</text>
</comment>
<dbReference type="Proteomes" id="UP000245591">
    <property type="component" value="Unassembled WGS sequence"/>
</dbReference>
<dbReference type="InterPro" id="IPR013083">
    <property type="entry name" value="Znf_RING/FYVE/PHD"/>
</dbReference>
<comment type="catalytic activity">
    <reaction evidence="1">
        <text>S-ubiquitinyl-[E2 ubiquitin-conjugating enzyme]-L-cysteine + [acceptor protein]-L-lysine = [E2 ubiquitin-conjugating enzyme]-L-cysteine + N(6)-ubiquitinyl-[acceptor protein]-L-lysine.</text>
        <dbReference type="EC" id="2.3.2.27"/>
    </reaction>
</comment>
<dbReference type="PANTHER" id="PTHR22763">
    <property type="entry name" value="RING ZINC FINGER PROTEIN"/>
    <property type="match status" value="1"/>
</dbReference>
<accession>A0A2U1J0Z6</accession>
<dbReference type="EMBL" id="MBFU01000516">
    <property type="protein sequence ID" value="PVZ98729.1"/>
    <property type="molecule type" value="Genomic_DNA"/>
</dbReference>
<feature type="compositionally biased region" description="Basic and acidic residues" evidence="16">
    <location>
        <begin position="392"/>
        <end position="404"/>
    </location>
</feature>
<keyword evidence="7 17" id="KW-0812">Transmembrane</keyword>
<evidence type="ECO:0000256" key="10">
    <source>
        <dbReference type="ARBA" id="ARBA00022786"/>
    </source>
</evidence>
<dbReference type="GO" id="GO:0061630">
    <property type="term" value="F:ubiquitin protein ligase activity"/>
    <property type="evidence" value="ECO:0007669"/>
    <property type="project" value="UniProtKB-EC"/>
</dbReference>
<comment type="pathway">
    <text evidence="3">Protein modification; protein ubiquitination.</text>
</comment>
<feature type="compositionally biased region" description="Low complexity" evidence="16">
    <location>
        <begin position="379"/>
        <end position="391"/>
    </location>
</feature>
<dbReference type="Gene3D" id="3.30.40.10">
    <property type="entry name" value="Zinc/RING finger domain, C3HC4 (zinc finger)"/>
    <property type="match status" value="1"/>
</dbReference>
<keyword evidence="11" id="KW-0256">Endoplasmic reticulum</keyword>
<keyword evidence="13 17" id="KW-1133">Transmembrane helix</keyword>
<feature type="transmembrane region" description="Helical" evidence="17">
    <location>
        <begin position="147"/>
        <end position="168"/>
    </location>
</feature>
<dbReference type="AlphaFoldDB" id="A0A2U1J0Z6"/>
<name>A0A2U1J0Z6_SMIAN</name>
<dbReference type="GO" id="GO:0036503">
    <property type="term" value="P:ERAD pathway"/>
    <property type="evidence" value="ECO:0007669"/>
    <property type="project" value="TreeGrafter"/>
</dbReference>
<dbReference type="InterPro" id="IPR057992">
    <property type="entry name" value="TPR_SYVN1_N"/>
</dbReference>
<dbReference type="InterPro" id="IPR050731">
    <property type="entry name" value="HRD1_E3_ubiq-ligases"/>
</dbReference>
<dbReference type="SMART" id="SM00184">
    <property type="entry name" value="RING"/>
    <property type="match status" value="1"/>
</dbReference>
<protein>
    <recommendedName>
        <fullName evidence="5">RING-type E3 ubiquitin transferase</fullName>
        <ecNumber evidence="5">2.3.2.27</ecNumber>
    </recommendedName>
</protein>
<evidence type="ECO:0000256" key="3">
    <source>
        <dbReference type="ARBA" id="ARBA00004906"/>
    </source>
</evidence>
<dbReference type="GO" id="GO:0005789">
    <property type="term" value="C:endoplasmic reticulum membrane"/>
    <property type="evidence" value="ECO:0007669"/>
    <property type="project" value="UniProtKB-SubCell"/>
</dbReference>
<feature type="transmembrane region" description="Helical" evidence="17">
    <location>
        <begin position="7"/>
        <end position="23"/>
    </location>
</feature>
<evidence type="ECO:0000256" key="11">
    <source>
        <dbReference type="ARBA" id="ARBA00022824"/>
    </source>
</evidence>
<feature type="compositionally biased region" description="Polar residues" evidence="16">
    <location>
        <begin position="444"/>
        <end position="458"/>
    </location>
</feature>
<keyword evidence="20" id="KW-1185">Reference proteome</keyword>
<dbReference type="InterPro" id="IPR001841">
    <property type="entry name" value="Znf_RING"/>
</dbReference>
<evidence type="ECO:0000256" key="13">
    <source>
        <dbReference type="ARBA" id="ARBA00022989"/>
    </source>
</evidence>
<comment type="subcellular location">
    <subcellularLocation>
        <location evidence="2">Endoplasmic reticulum membrane</location>
        <topology evidence="2">Multi-pass membrane protein</topology>
    </subcellularLocation>
</comment>
<keyword evidence="8" id="KW-0479">Metal-binding</keyword>
<feature type="transmembrane region" description="Helical" evidence="17">
    <location>
        <begin position="35"/>
        <end position="62"/>
    </location>
</feature>
<evidence type="ECO:0000256" key="17">
    <source>
        <dbReference type="SAM" id="Phobius"/>
    </source>
</evidence>
<organism evidence="19 20">
    <name type="scientific">Smittium angustum</name>
    <dbReference type="NCBI Taxonomy" id="133377"/>
    <lineage>
        <taxon>Eukaryota</taxon>
        <taxon>Fungi</taxon>
        <taxon>Fungi incertae sedis</taxon>
        <taxon>Zoopagomycota</taxon>
        <taxon>Kickxellomycotina</taxon>
        <taxon>Harpellomycetes</taxon>
        <taxon>Harpellales</taxon>
        <taxon>Legeriomycetaceae</taxon>
        <taxon>Smittium</taxon>
    </lineage>
</organism>
<feature type="transmembrane region" description="Helical" evidence="17">
    <location>
        <begin position="107"/>
        <end position="126"/>
    </location>
</feature>
<gene>
    <name evidence="19" type="ORF">BB558_005273</name>
</gene>
<evidence type="ECO:0000256" key="16">
    <source>
        <dbReference type="SAM" id="MobiDB-lite"/>
    </source>
</evidence>
<feature type="domain" description="RING-type" evidence="18">
    <location>
        <begin position="298"/>
        <end position="343"/>
    </location>
</feature>
<dbReference type="PANTHER" id="PTHR22763:SF184">
    <property type="entry name" value="E3 UBIQUITIN-PROTEIN LIGASE SYNOVIOLIN"/>
    <property type="match status" value="1"/>
</dbReference>
<proteinExistence type="inferred from homology"/>
<feature type="compositionally biased region" description="Low complexity" evidence="16">
    <location>
        <begin position="406"/>
        <end position="443"/>
    </location>
</feature>
<dbReference type="Pfam" id="PF13639">
    <property type="entry name" value="zf-RING_2"/>
    <property type="match status" value="1"/>
</dbReference>
<dbReference type="GO" id="GO:0008270">
    <property type="term" value="F:zinc ion binding"/>
    <property type="evidence" value="ECO:0007669"/>
    <property type="project" value="UniProtKB-KW"/>
</dbReference>
<evidence type="ECO:0000256" key="6">
    <source>
        <dbReference type="ARBA" id="ARBA00022679"/>
    </source>
</evidence>
<evidence type="ECO:0000256" key="2">
    <source>
        <dbReference type="ARBA" id="ARBA00004477"/>
    </source>
</evidence>
<dbReference type="GO" id="GO:0043161">
    <property type="term" value="P:proteasome-mediated ubiquitin-dependent protein catabolic process"/>
    <property type="evidence" value="ECO:0007669"/>
    <property type="project" value="TreeGrafter"/>
</dbReference>
<dbReference type="Pfam" id="PF25563">
    <property type="entry name" value="TPR_SYVN1_N"/>
    <property type="match status" value="1"/>
</dbReference>
<evidence type="ECO:0000256" key="4">
    <source>
        <dbReference type="ARBA" id="ARBA00010089"/>
    </source>
</evidence>
<keyword evidence="6" id="KW-0808">Transferase</keyword>
<evidence type="ECO:0000256" key="7">
    <source>
        <dbReference type="ARBA" id="ARBA00022692"/>
    </source>
</evidence>
<evidence type="ECO:0000256" key="9">
    <source>
        <dbReference type="ARBA" id="ARBA00022771"/>
    </source>
</evidence>
<evidence type="ECO:0000256" key="14">
    <source>
        <dbReference type="ARBA" id="ARBA00023136"/>
    </source>
</evidence>
<keyword evidence="14 17" id="KW-0472">Membrane</keyword>
<dbReference type="SUPFAM" id="SSF57850">
    <property type="entry name" value="RING/U-box"/>
    <property type="match status" value="1"/>
</dbReference>